<dbReference type="OrthoDB" id="432637at2759"/>
<feature type="compositionally biased region" description="Polar residues" evidence="1">
    <location>
        <begin position="1"/>
        <end position="10"/>
    </location>
</feature>
<reference evidence="2" key="1">
    <citation type="submission" date="2021-02" db="EMBL/GenBank/DDBJ databases">
        <authorList>
            <person name="Dougan E. K."/>
            <person name="Rhodes N."/>
            <person name="Thang M."/>
            <person name="Chan C."/>
        </authorList>
    </citation>
    <scope>NUCLEOTIDE SEQUENCE</scope>
</reference>
<organism evidence="2 3">
    <name type="scientific">Symbiodinium pilosum</name>
    <name type="common">Dinoflagellate</name>
    <dbReference type="NCBI Taxonomy" id="2952"/>
    <lineage>
        <taxon>Eukaryota</taxon>
        <taxon>Sar</taxon>
        <taxon>Alveolata</taxon>
        <taxon>Dinophyceae</taxon>
        <taxon>Suessiales</taxon>
        <taxon>Symbiodiniaceae</taxon>
        <taxon>Symbiodinium</taxon>
    </lineage>
</organism>
<dbReference type="EMBL" id="CAJNIZ010021680">
    <property type="protein sequence ID" value="CAE7454744.1"/>
    <property type="molecule type" value="Genomic_DNA"/>
</dbReference>
<feature type="compositionally biased region" description="Polar residues" evidence="1">
    <location>
        <begin position="283"/>
        <end position="299"/>
    </location>
</feature>
<evidence type="ECO:0000313" key="2">
    <source>
        <dbReference type="EMBL" id="CAE7454744.1"/>
    </source>
</evidence>
<evidence type="ECO:0000313" key="3">
    <source>
        <dbReference type="Proteomes" id="UP000649617"/>
    </source>
</evidence>
<name>A0A812RUM0_SYMPI</name>
<evidence type="ECO:0000256" key="1">
    <source>
        <dbReference type="SAM" id="MobiDB-lite"/>
    </source>
</evidence>
<sequence length="320" mass="35056">MASNPSTSVRAVSGTAGEQLDRTRTVYASDQYQAVQELYWRNSHGKRSAPTPQHSNLTTPVEQEQEMEVDASTTTPEKPGLLQPFNLEPDAALEVTVAALGINPQDKAAVNQWLDQPVANNRELFATMRAYHEQVIRPECFSLIVQLETGLKALNNNLFNVRRELSWMSADNRMAQKHACGVQLPTTGWPQGLSPPDREYMLGWMLQNTPKVATYCKDRGIINDHNAQEVKRYLQVLATDPVTVPAGGDFWSGMTLLTFRAYDLRLAFLETYGGGMGSPVYTDESTPAESTASTPGKGSQTTTPGAKGPQGGKPKGRGRS</sequence>
<feature type="region of interest" description="Disordered" evidence="1">
    <location>
        <begin position="1"/>
        <end position="25"/>
    </location>
</feature>
<feature type="region of interest" description="Disordered" evidence="1">
    <location>
        <begin position="43"/>
        <end position="76"/>
    </location>
</feature>
<accession>A0A812RUM0</accession>
<feature type="compositionally biased region" description="Polar residues" evidence="1">
    <location>
        <begin position="50"/>
        <end position="62"/>
    </location>
</feature>
<feature type="region of interest" description="Disordered" evidence="1">
    <location>
        <begin position="280"/>
        <end position="320"/>
    </location>
</feature>
<keyword evidence="3" id="KW-1185">Reference proteome</keyword>
<protein>
    <submittedName>
        <fullName evidence="2">Uncharacterized protein</fullName>
    </submittedName>
</protein>
<dbReference type="Proteomes" id="UP000649617">
    <property type="component" value="Unassembled WGS sequence"/>
</dbReference>
<dbReference type="AlphaFoldDB" id="A0A812RUM0"/>
<proteinExistence type="predicted"/>
<gene>
    <name evidence="2" type="ORF">SPIL2461_LOCUS11160</name>
</gene>
<comment type="caution">
    <text evidence="2">The sequence shown here is derived from an EMBL/GenBank/DDBJ whole genome shotgun (WGS) entry which is preliminary data.</text>
</comment>